<evidence type="ECO:0000256" key="18">
    <source>
        <dbReference type="ARBA" id="ARBA00048679"/>
    </source>
</evidence>
<evidence type="ECO:0000256" key="19">
    <source>
        <dbReference type="PIRNR" id="PIRNR000641"/>
    </source>
</evidence>
<dbReference type="AlphaFoldDB" id="A0A059BVQ8"/>
<comment type="catalytic activity">
    <reaction evidence="18 19">
        <text>L-seryl-[protein] + ATP = O-phospho-L-seryl-[protein] + ADP + H(+)</text>
        <dbReference type="Rhea" id="RHEA:17989"/>
        <dbReference type="Rhea" id="RHEA-COMP:9863"/>
        <dbReference type="Rhea" id="RHEA-COMP:11604"/>
        <dbReference type="ChEBI" id="CHEBI:15378"/>
        <dbReference type="ChEBI" id="CHEBI:29999"/>
        <dbReference type="ChEBI" id="CHEBI:30616"/>
        <dbReference type="ChEBI" id="CHEBI:83421"/>
        <dbReference type="ChEBI" id="CHEBI:456216"/>
        <dbReference type="EC" id="2.7.11.1"/>
    </reaction>
</comment>
<dbReference type="PROSITE" id="PS00108">
    <property type="entry name" value="PROTEIN_KINASE_ST"/>
    <property type="match status" value="1"/>
</dbReference>
<feature type="domain" description="Apple" evidence="24">
    <location>
        <begin position="342"/>
        <end position="416"/>
    </location>
</feature>
<dbReference type="OMA" id="KWDVWIF"/>
<dbReference type="GO" id="GO:0005886">
    <property type="term" value="C:plasma membrane"/>
    <property type="evidence" value="ECO:0000318"/>
    <property type="project" value="GO_Central"/>
</dbReference>
<name>A0A059BVQ8_EUCGR</name>
<evidence type="ECO:0000256" key="9">
    <source>
        <dbReference type="ARBA" id="ARBA00022741"/>
    </source>
</evidence>
<evidence type="ECO:0000256" key="8">
    <source>
        <dbReference type="ARBA" id="ARBA00022734"/>
    </source>
</evidence>
<keyword evidence="14" id="KW-1015">Disulfide bond</keyword>
<reference evidence="25" key="1">
    <citation type="submission" date="2013-07" db="EMBL/GenBank/DDBJ databases">
        <title>The genome of Eucalyptus grandis.</title>
        <authorList>
            <person name="Schmutz J."/>
            <person name="Hayes R."/>
            <person name="Myburg A."/>
            <person name="Tuskan G."/>
            <person name="Grattapaglia D."/>
            <person name="Rokhsar D.S."/>
        </authorList>
    </citation>
    <scope>NUCLEOTIDE SEQUENCE</scope>
    <source>
        <tissue evidence="25">Leaf extractions</tissue>
    </source>
</reference>
<keyword evidence="8" id="KW-0430">Lectin</keyword>
<keyword evidence="15" id="KW-0675">Receptor</keyword>
<protein>
    <recommendedName>
        <fullName evidence="19">Receptor-like serine/threonine-protein kinase</fullName>
        <ecNumber evidence="19">2.7.11.1</ecNumber>
    </recommendedName>
</protein>
<accession>A0A059BVQ8</accession>
<evidence type="ECO:0000259" key="22">
    <source>
        <dbReference type="PROSITE" id="PS50011"/>
    </source>
</evidence>
<evidence type="ECO:0000256" key="10">
    <source>
        <dbReference type="ARBA" id="ARBA00022777"/>
    </source>
</evidence>
<dbReference type="FunFam" id="1.10.510.10:FF:000060">
    <property type="entry name" value="G-type lectin S-receptor-like serine/threonine-protein kinase"/>
    <property type="match status" value="1"/>
</dbReference>
<sequence length="859" mass="96053">MPTMKLALLSLLMFSCHCIRFSVVYAAEMSTISAGQSLTGSDTLVSSGGVFELGFFSPGNSTDTYLGIWYKKIEERTYVWVGNRDRPFITSAPALAIDRANLVILDGRVTYKLSDSSVSGNVSATLLDSGNFVLREDSSEAILWQSFDDPSDTFLPGMKFGYSRKTGKVWALTSWKNATDPSLGDFSLKVDSESPDELVILTGSEKYWTSGLWDRDSQTFPLLPELRLNYIFNFSFISNRNERYFTYSLKSSLANISSRLVMDLSGQIRQDSWLESSKAWNLFWAQPGDLCDVYKFCGSFSSCSNYTSPFCACLDGFRPSDPEKWRQDDTSAGCARRTPLQCEQMGYGNGDKDRFLRMDHVRFPMYNISDRISTEACVSACSGDCSCTAYAYSGSGSGEQLSGGDHDGKTIYIKLAAYEPQNSRGRSIILILLTYYVIFLQKTSTFFKCMFSGINKTLKIALASAVPLVAVFLTTYMGCQWKKKRKGKMGPTQDILLFDVDMSIAARTNETSEKGIGNEKNMKDALLPLFSFSSVTAATQNFSNSNKLGEGGFGPVYKGKLLNGKHVAVKRLSKKSAQGMLELRNETMLIAKLQHKNLVRLLGCCLERDEKILIYEYMPNKSLDSFLFDQAKRRLLNWEKRAHIIEGITQGLIYLHQHSRLRIVHRDLKASNILLDSEMNPKIADFGLAKMFGGNESEANTKRIVGTYGYMSPEYALEGVISVKSDVFSFGVLLLEIISGKKNTGFYQMDSMDLLGYAWQLWQEDRALCLVDSVLENHNSDGTLMRHINVALLCVQENAADRPTMSEVLTMLTNELLTLPSPKQPAFSYIRTQKMPEPPLCRPDLASVNDVTLSVMEAR</sequence>
<evidence type="ECO:0000256" key="14">
    <source>
        <dbReference type="ARBA" id="ARBA00023157"/>
    </source>
</evidence>
<evidence type="ECO:0000256" key="21">
    <source>
        <dbReference type="SAM" id="SignalP"/>
    </source>
</evidence>
<dbReference type="PROSITE" id="PS50011">
    <property type="entry name" value="PROTEIN_KINASE_DOM"/>
    <property type="match status" value="1"/>
</dbReference>
<dbReference type="InterPro" id="IPR000858">
    <property type="entry name" value="S_locus_glycoprot_dom"/>
</dbReference>
<dbReference type="Gene3D" id="1.10.510.10">
    <property type="entry name" value="Transferase(Phosphotransferase) domain 1"/>
    <property type="match status" value="1"/>
</dbReference>
<comment type="subcellular location">
    <subcellularLocation>
        <location evidence="1">Cell membrane</location>
        <topology evidence="1">Single-pass type I membrane protein</topology>
    </subcellularLocation>
</comment>
<dbReference type="PROSITE" id="PS50948">
    <property type="entry name" value="PAN"/>
    <property type="match status" value="1"/>
</dbReference>
<keyword evidence="9 19" id="KW-0547">Nucleotide-binding</keyword>
<dbReference type="PANTHER" id="PTHR27002:SF925">
    <property type="entry name" value="RECEPTOR-LIKE SERINE_THREONINE-PROTEIN KINASE"/>
    <property type="match status" value="1"/>
</dbReference>
<feature type="chain" id="PRO_5001568680" description="Receptor-like serine/threonine-protein kinase" evidence="21">
    <location>
        <begin position="19"/>
        <end position="859"/>
    </location>
</feature>
<evidence type="ECO:0000256" key="16">
    <source>
        <dbReference type="ARBA" id="ARBA00023180"/>
    </source>
</evidence>
<keyword evidence="7 21" id="KW-0732">Signal</keyword>
<dbReference type="SUPFAM" id="SSF56112">
    <property type="entry name" value="Protein kinase-like (PK-like)"/>
    <property type="match status" value="1"/>
</dbReference>
<evidence type="ECO:0000256" key="7">
    <source>
        <dbReference type="ARBA" id="ARBA00022729"/>
    </source>
</evidence>
<dbReference type="Pfam" id="PF08276">
    <property type="entry name" value="PAN_2"/>
    <property type="match status" value="1"/>
</dbReference>
<dbReference type="eggNOG" id="ENOG502RCRG">
    <property type="taxonomic scope" value="Eukaryota"/>
</dbReference>
<dbReference type="InterPro" id="IPR011009">
    <property type="entry name" value="Kinase-like_dom_sf"/>
</dbReference>
<dbReference type="CDD" id="cd14066">
    <property type="entry name" value="STKc_IRAK"/>
    <property type="match status" value="1"/>
</dbReference>
<keyword evidence="4" id="KW-0597">Phosphoprotein</keyword>
<dbReference type="InterPro" id="IPR003609">
    <property type="entry name" value="Pan_app"/>
</dbReference>
<keyword evidence="5 19" id="KW-0808">Transferase</keyword>
<evidence type="ECO:0000256" key="17">
    <source>
        <dbReference type="ARBA" id="ARBA00047899"/>
    </source>
</evidence>
<keyword evidence="2" id="KW-1003">Cell membrane</keyword>
<dbReference type="Gene3D" id="2.90.10.10">
    <property type="entry name" value="Bulb-type lectin domain"/>
    <property type="match status" value="1"/>
</dbReference>
<dbReference type="InParanoid" id="A0A059BVQ8"/>
<dbReference type="FunFam" id="3.30.200.20:FF:000951">
    <property type="entry name" value="Uncharacterized protein"/>
    <property type="match status" value="1"/>
</dbReference>
<evidence type="ECO:0000259" key="24">
    <source>
        <dbReference type="PROSITE" id="PS50948"/>
    </source>
</evidence>
<dbReference type="PROSITE" id="PS50927">
    <property type="entry name" value="BULB_LECTIN"/>
    <property type="match status" value="1"/>
</dbReference>
<proteinExistence type="inferred from homology"/>
<dbReference type="PANTHER" id="PTHR27002">
    <property type="entry name" value="RECEPTOR-LIKE SERINE/THREONINE-PROTEIN KINASE SD1-8"/>
    <property type="match status" value="1"/>
</dbReference>
<dbReference type="GO" id="GO:0106310">
    <property type="term" value="F:protein serine kinase activity"/>
    <property type="evidence" value="ECO:0007669"/>
    <property type="project" value="RHEA"/>
</dbReference>
<dbReference type="GO" id="GO:0048544">
    <property type="term" value="P:recognition of pollen"/>
    <property type="evidence" value="ECO:0007669"/>
    <property type="project" value="InterPro"/>
</dbReference>
<keyword evidence="3 19" id="KW-0723">Serine/threonine-protein kinase</keyword>
<dbReference type="GO" id="GO:0030246">
    <property type="term" value="F:carbohydrate binding"/>
    <property type="evidence" value="ECO:0007669"/>
    <property type="project" value="UniProtKB-KW"/>
</dbReference>
<evidence type="ECO:0000256" key="12">
    <source>
        <dbReference type="ARBA" id="ARBA00022989"/>
    </source>
</evidence>
<evidence type="ECO:0000256" key="13">
    <source>
        <dbReference type="ARBA" id="ARBA00023136"/>
    </source>
</evidence>
<dbReference type="GO" id="GO:0004674">
    <property type="term" value="F:protein serine/threonine kinase activity"/>
    <property type="evidence" value="ECO:0000318"/>
    <property type="project" value="GO_Central"/>
</dbReference>
<dbReference type="GO" id="GO:0006955">
    <property type="term" value="P:immune response"/>
    <property type="evidence" value="ECO:0000318"/>
    <property type="project" value="GO_Central"/>
</dbReference>
<feature type="signal peptide" evidence="21">
    <location>
        <begin position="1"/>
        <end position="18"/>
    </location>
</feature>
<evidence type="ECO:0000259" key="23">
    <source>
        <dbReference type="PROSITE" id="PS50927"/>
    </source>
</evidence>
<dbReference type="FunCoup" id="A0A059BVQ8">
    <property type="interactions" value="114"/>
</dbReference>
<dbReference type="GO" id="GO:0005524">
    <property type="term" value="F:ATP binding"/>
    <property type="evidence" value="ECO:0007669"/>
    <property type="project" value="UniProtKB-KW"/>
</dbReference>
<dbReference type="EMBL" id="KK198758">
    <property type="protein sequence ID" value="KCW70064.1"/>
    <property type="molecule type" value="Genomic_DNA"/>
</dbReference>
<evidence type="ECO:0000256" key="2">
    <source>
        <dbReference type="ARBA" id="ARBA00022475"/>
    </source>
</evidence>
<dbReference type="Gene3D" id="3.30.200.20">
    <property type="entry name" value="Phosphorylase Kinase, domain 1"/>
    <property type="match status" value="1"/>
</dbReference>
<dbReference type="PROSITE" id="PS51257">
    <property type="entry name" value="PROKAR_LIPOPROTEIN"/>
    <property type="match status" value="1"/>
</dbReference>
<evidence type="ECO:0000256" key="5">
    <source>
        <dbReference type="ARBA" id="ARBA00022679"/>
    </source>
</evidence>
<dbReference type="PIRSF" id="PIRSF000641">
    <property type="entry name" value="SRK"/>
    <property type="match status" value="1"/>
</dbReference>
<evidence type="ECO:0000256" key="15">
    <source>
        <dbReference type="ARBA" id="ARBA00023170"/>
    </source>
</evidence>
<evidence type="ECO:0000256" key="1">
    <source>
        <dbReference type="ARBA" id="ARBA00004251"/>
    </source>
</evidence>
<keyword evidence="10 19" id="KW-0418">Kinase</keyword>
<feature type="domain" description="Bulb-type lectin" evidence="23">
    <location>
        <begin position="29"/>
        <end position="147"/>
    </location>
</feature>
<feature type="transmembrane region" description="Helical" evidence="20">
    <location>
        <begin position="460"/>
        <end position="479"/>
    </location>
</feature>
<dbReference type="Gramene" id="KCW70064">
    <property type="protein sequence ID" value="KCW70064"/>
    <property type="gene ID" value="EUGRSUZ_F03366"/>
</dbReference>
<evidence type="ECO:0000256" key="4">
    <source>
        <dbReference type="ARBA" id="ARBA00022553"/>
    </source>
</evidence>
<dbReference type="SUPFAM" id="SSF51110">
    <property type="entry name" value="alpha-D-mannose-specific plant lectins"/>
    <property type="match status" value="1"/>
</dbReference>
<organism evidence="25">
    <name type="scientific">Eucalyptus grandis</name>
    <name type="common">Flooded gum</name>
    <dbReference type="NCBI Taxonomy" id="71139"/>
    <lineage>
        <taxon>Eukaryota</taxon>
        <taxon>Viridiplantae</taxon>
        <taxon>Streptophyta</taxon>
        <taxon>Embryophyta</taxon>
        <taxon>Tracheophyta</taxon>
        <taxon>Spermatophyta</taxon>
        <taxon>Magnoliopsida</taxon>
        <taxon>eudicotyledons</taxon>
        <taxon>Gunneridae</taxon>
        <taxon>Pentapetalae</taxon>
        <taxon>rosids</taxon>
        <taxon>malvids</taxon>
        <taxon>Myrtales</taxon>
        <taxon>Myrtaceae</taxon>
        <taxon>Myrtoideae</taxon>
        <taxon>Eucalypteae</taxon>
        <taxon>Eucalyptus</taxon>
    </lineage>
</organism>
<evidence type="ECO:0000256" key="20">
    <source>
        <dbReference type="SAM" id="Phobius"/>
    </source>
</evidence>
<keyword evidence="12 20" id="KW-1133">Transmembrane helix</keyword>
<dbReference type="SMART" id="SM00220">
    <property type="entry name" value="S_TKc"/>
    <property type="match status" value="1"/>
</dbReference>
<dbReference type="InterPro" id="IPR001245">
    <property type="entry name" value="Ser-Thr/Tyr_kinase_cat_dom"/>
</dbReference>
<dbReference type="InterPro" id="IPR000719">
    <property type="entry name" value="Prot_kinase_dom"/>
</dbReference>
<feature type="domain" description="Protein kinase" evidence="22">
    <location>
        <begin position="542"/>
        <end position="817"/>
    </location>
</feature>
<comment type="similarity">
    <text evidence="19">Belongs to the protein kinase superfamily. Ser/Thr protein kinase family.</text>
</comment>
<evidence type="ECO:0000313" key="25">
    <source>
        <dbReference type="EMBL" id="KCW70064.1"/>
    </source>
</evidence>
<dbReference type="CDD" id="cd00028">
    <property type="entry name" value="B_lectin"/>
    <property type="match status" value="1"/>
</dbReference>
<dbReference type="FunFam" id="2.90.10.10:FF:000009">
    <property type="entry name" value="Receptor-like serine/threonine-protein kinase SD1-8"/>
    <property type="match status" value="1"/>
</dbReference>
<dbReference type="InterPro" id="IPR001480">
    <property type="entry name" value="Bulb-type_lectin_dom"/>
</dbReference>
<dbReference type="SMART" id="SM00108">
    <property type="entry name" value="B_lectin"/>
    <property type="match status" value="1"/>
</dbReference>
<keyword evidence="6 20" id="KW-0812">Transmembrane</keyword>
<keyword evidence="13 20" id="KW-0472">Membrane</keyword>
<dbReference type="Pfam" id="PF07714">
    <property type="entry name" value="PK_Tyr_Ser-Thr"/>
    <property type="match status" value="1"/>
</dbReference>
<comment type="catalytic activity">
    <reaction evidence="17 19">
        <text>L-threonyl-[protein] + ATP = O-phospho-L-threonyl-[protein] + ADP + H(+)</text>
        <dbReference type="Rhea" id="RHEA:46608"/>
        <dbReference type="Rhea" id="RHEA-COMP:11060"/>
        <dbReference type="Rhea" id="RHEA-COMP:11605"/>
        <dbReference type="ChEBI" id="CHEBI:15378"/>
        <dbReference type="ChEBI" id="CHEBI:30013"/>
        <dbReference type="ChEBI" id="CHEBI:30616"/>
        <dbReference type="ChEBI" id="CHEBI:61977"/>
        <dbReference type="ChEBI" id="CHEBI:456216"/>
        <dbReference type="EC" id="2.7.11.1"/>
    </reaction>
</comment>
<dbReference type="InterPro" id="IPR024171">
    <property type="entry name" value="SRK-like_kinase"/>
</dbReference>
<evidence type="ECO:0000256" key="3">
    <source>
        <dbReference type="ARBA" id="ARBA00022527"/>
    </source>
</evidence>
<dbReference type="InterPro" id="IPR008271">
    <property type="entry name" value="Ser/Thr_kinase_AS"/>
</dbReference>
<keyword evidence="11 19" id="KW-0067">ATP-binding</keyword>
<dbReference type="Pfam" id="PF01453">
    <property type="entry name" value="B_lectin"/>
    <property type="match status" value="1"/>
</dbReference>
<evidence type="ECO:0000256" key="11">
    <source>
        <dbReference type="ARBA" id="ARBA00022840"/>
    </source>
</evidence>
<keyword evidence="16" id="KW-0325">Glycoprotein</keyword>
<gene>
    <name evidence="25" type="ORF">EUGRSUZ_F03366</name>
</gene>
<dbReference type="EC" id="2.7.11.1" evidence="19"/>
<dbReference type="GO" id="GO:0007165">
    <property type="term" value="P:signal transduction"/>
    <property type="evidence" value="ECO:0000318"/>
    <property type="project" value="GO_Central"/>
</dbReference>
<dbReference type="InterPro" id="IPR036426">
    <property type="entry name" value="Bulb-type_lectin_dom_sf"/>
</dbReference>
<dbReference type="Pfam" id="PF00954">
    <property type="entry name" value="S_locus_glycop"/>
    <property type="match status" value="1"/>
</dbReference>
<dbReference type="CDD" id="cd01098">
    <property type="entry name" value="PAN_AP_plant"/>
    <property type="match status" value="1"/>
</dbReference>
<evidence type="ECO:0000256" key="6">
    <source>
        <dbReference type="ARBA" id="ARBA00022692"/>
    </source>
</evidence>